<feature type="region of interest" description="Disordered" evidence="1">
    <location>
        <begin position="261"/>
        <end position="303"/>
    </location>
</feature>
<dbReference type="PANTHER" id="PTHR12673:SF159">
    <property type="entry name" value="LD03170P"/>
    <property type="match status" value="1"/>
</dbReference>
<dbReference type="Pfam" id="PF00621">
    <property type="entry name" value="RhoGEF"/>
    <property type="match status" value="1"/>
</dbReference>
<feature type="compositionally biased region" description="Basic and acidic residues" evidence="1">
    <location>
        <begin position="268"/>
        <end position="279"/>
    </location>
</feature>
<dbReference type="InterPro" id="IPR051092">
    <property type="entry name" value="FYVE_RhoGEF_PH"/>
</dbReference>
<feature type="compositionally biased region" description="Polar residues" evidence="1">
    <location>
        <begin position="208"/>
        <end position="219"/>
    </location>
</feature>
<feature type="compositionally biased region" description="Low complexity" evidence="1">
    <location>
        <begin position="782"/>
        <end position="793"/>
    </location>
</feature>
<feature type="region of interest" description="Disordered" evidence="1">
    <location>
        <begin position="203"/>
        <end position="230"/>
    </location>
</feature>
<feature type="region of interest" description="Disordered" evidence="1">
    <location>
        <begin position="865"/>
        <end position="1017"/>
    </location>
</feature>
<dbReference type="InterPro" id="IPR000219">
    <property type="entry name" value="DH_dom"/>
</dbReference>
<dbReference type="PROSITE" id="PS50010">
    <property type="entry name" value="DH_2"/>
    <property type="match status" value="1"/>
</dbReference>
<organism evidence="3 4">
    <name type="scientific">Neodothiora populina</name>
    <dbReference type="NCBI Taxonomy" id="2781224"/>
    <lineage>
        <taxon>Eukaryota</taxon>
        <taxon>Fungi</taxon>
        <taxon>Dikarya</taxon>
        <taxon>Ascomycota</taxon>
        <taxon>Pezizomycotina</taxon>
        <taxon>Dothideomycetes</taxon>
        <taxon>Dothideomycetidae</taxon>
        <taxon>Dothideales</taxon>
        <taxon>Dothioraceae</taxon>
        <taxon>Neodothiora</taxon>
    </lineage>
</organism>
<dbReference type="SMART" id="SM00325">
    <property type="entry name" value="RhoGEF"/>
    <property type="match status" value="1"/>
</dbReference>
<dbReference type="PANTHER" id="PTHR12673">
    <property type="entry name" value="FACIOGENITAL DYSPLASIA PROTEIN"/>
    <property type="match status" value="1"/>
</dbReference>
<accession>A0ABR3P9M8</accession>
<dbReference type="GeneID" id="95976816"/>
<dbReference type="InterPro" id="IPR035899">
    <property type="entry name" value="DBL_dom_sf"/>
</dbReference>
<keyword evidence="4" id="KW-1185">Reference proteome</keyword>
<name>A0ABR3P9M8_9PEZI</name>
<feature type="compositionally biased region" description="Basic and acidic residues" evidence="1">
    <location>
        <begin position="1000"/>
        <end position="1011"/>
    </location>
</feature>
<evidence type="ECO:0000313" key="3">
    <source>
        <dbReference type="EMBL" id="KAL1302767.1"/>
    </source>
</evidence>
<dbReference type="Gene3D" id="1.20.900.10">
    <property type="entry name" value="Dbl homology (DH) domain"/>
    <property type="match status" value="1"/>
</dbReference>
<dbReference type="RefSeq" id="XP_069199043.1">
    <property type="nucleotide sequence ID" value="XM_069342541.1"/>
</dbReference>
<proteinExistence type="predicted"/>
<feature type="region of interest" description="Disordered" evidence="1">
    <location>
        <begin position="778"/>
        <end position="798"/>
    </location>
</feature>
<evidence type="ECO:0000259" key="2">
    <source>
        <dbReference type="PROSITE" id="PS50010"/>
    </source>
</evidence>
<protein>
    <recommendedName>
        <fullName evidence="2">DH domain-containing protein</fullName>
    </recommendedName>
</protein>
<sequence>MAYVLSLTPRSSLAAPYQERQYERSWSSLGSNGQAGAYRNRQHSAGSLASASSSYPTSWRSAEHNTPLRSIAYSDLAAGLSSTDHCTLSTRPHVPRNAFSLSARSPPGVVVSAAGEAATAKAISLPRVIHAGTLDLRSEEAPGSINQYHDGDKNTWDANQDSPLPQDLTIDFGELLTTASDAKTYRPFPRWLSTLRRRKVKQLPTVAAASSQRSAGNVNSPQHHHKSHSWSSSIEVVTAVKSASVTLASFSVRSLSRTGTHVSTQSGRWHDPDGSDVRKSLNSSTPSRRSVIDEAARERSRKRREKLEELLRIEEGYVADLKALSNAFFTLLPPLSPSLAHIRSSARSNITSMIGLHDEILGELHRLLPSPDCDTSMPLARHTSPRSDHARWVSEDGISPLRLQHKVGHAGWSKRRSFDVRATLLKDQPVSACSPEIIAHVAELFTRKARKFNIYEEYVARCEMMQGEVDFFQRTTLSGPDYDKAIEALCASSNPTNTKDINKRKALSLKDLLIKPIQRITRYELLFRDLCRYTPSCDDPNAHHMLEEALDQISATCRSVNEAKDNPERMRVLENSWLLHERLHFSDRVSHSLLFPRLGRLVLCGVLFVAYRTRSQVQGRYLLCVLYESSLIIAAVDGSTRYDAIISTSMATTTIEETDNSKGLQCHTAPHTWKVVFESAGKMYEVILAACSALEERSWREHMSTRIAVETKSLAEGNDVPADLSSPLTHELRSIGKAYGKAGGFIRRLSIRRTATLGPLADANQVIIKHTEAPKVESANASSSSLPIPRSQSVMTPSHVPTLAPMRQERIKLEGLVGDVWTKDALPFPGMATRRSDYSIRITANDLIRKLSMASIASNFSKRSLSYTGANSGQPVSMKPPKTRKPQPENVKLRRPPLIDFQHAPDAFLPEDFELQDPRSRGGRGSGLRSFTMAGHDRSRSPFFFSQQTNKMVPSEPPNNIHQDNASETTTTRDGSIHHSAQGGESCSRQSIHAVVPRPAAKEGGKKEKLMKFLGNA</sequence>
<feature type="domain" description="DH" evidence="2">
    <location>
        <begin position="302"/>
        <end position="563"/>
    </location>
</feature>
<dbReference type="EMBL" id="JBFMKM010000012">
    <property type="protein sequence ID" value="KAL1302767.1"/>
    <property type="molecule type" value="Genomic_DNA"/>
</dbReference>
<feature type="compositionally biased region" description="Polar residues" evidence="1">
    <location>
        <begin position="944"/>
        <end position="974"/>
    </location>
</feature>
<comment type="caution">
    <text evidence="3">The sequence shown here is derived from an EMBL/GenBank/DDBJ whole genome shotgun (WGS) entry which is preliminary data.</text>
</comment>
<evidence type="ECO:0000313" key="4">
    <source>
        <dbReference type="Proteomes" id="UP001562354"/>
    </source>
</evidence>
<dbReference type="SUPFAM" id="SSF48065">
    <property type="entry name" value="DBL homology domain (DH-domain)"/>
    <property type="match status" value="1"/>
</dbReference>
<evidence type="ECO:0000256" key="1">
    <source>
        <dbReference type="SAM" id="MobiDB-lite"/>
    </source>
</evidence>
<dbReference type="Proteomes" id="UP001562354">
    <property type="component" value="Unassembled WGS sequence"/>
</dbReference>
<feature type="compositionally biased region" description="Polar residues" evidence="1">
    <location>
        <begin position="865"/>
        <end position="875"/>
    </location>
</feature>
<gene>
    <name evidence="3" type="ORF">AAFC00_003114</name>
</gene>
<reference evidence="3 4" key="1">
    <citation type="submission" date="2024-07" db="EMBL/GenBank/DDBJ databases">
        <title>Draft sequence of the Neodothiora populina.</title>
        <authorList>
            <person name="Drown D.D."/>
            <person name="Schuette U.S."/>
            <person name="Buechlein A.B."/>
            <person name="Rusch D.R."/>
            <person name="Winton L.W."/>
            <person name="Adams G.A."/>
        </authorList>
    </citation>
    <scope>NUCLEOTIDE SEQUENCE [LARGE SCALE GENOMIC DNA]</scope>
    <source>
        <strain evidence="3 4">CPC 39397</strain>
    </source>
</reference>